<dbReference type="InterPro" id="IPR015422">
    <property type="entry name" value="PyrdxlP-dep_Trfase_small"/>
</dbReference>
<feature type="binding site" evidence="4">
    <location>
        <position position="339"/>
    </location>
    <ligand>
        <name>substrate</name>
    </ligand>
</feature>
<keyword evidence="8" id="KW-1185">Reference proteome</keyword>
<evidence type="ECO:0000259" key="6">
    <source>
        <dbReference type="Pfam" id="PF00266"/>
    </source>
</evidence>
<organism evidence="7 8">
    <name type="scientific">Vibrio ouci</name>
    <dbReference type="NCBI Taxonomy" id="2499078"/>
    <lineage>
        <taxon>Bacteria</taxon>
        <taxon>Pseudomonadati</taxon>
        <taxon>Pseudomonadota</taxon>
        <taxon>Gammaproteobacteria</taxon>
        <taxon>Vibrionales</taxon>
        <taxon>Vibrionaceae</taxon>
        <taxon>Vibrio</taxon>
    </lineage>
</organism>
<keyword evidence="7" id="KW-0808">Transferase</keyword>
<dbReference type="Pfam" id="PF00266">
    <property type="entry name" value="Aminotran_5"/>
    <property type="match status" value="1"/>
</dbReference>
<comment type="caution">
    <text evidence="7">The sequence shown here is derived from an EMBL/GenBank/DDBJ whole genome shotgun (WGS) entry which is preliminary data.</text>
</comment>
<dbReference type="AlphaFoldDB" id="A0A4Y8W9I4"/>
<dbReference type="EMBL" id="SATR01000055">
    <property type="protein sequence ID" value="TFH89600.1"/>
    <property type="molecule type" value="Genomic_DNA"/>
</dbReference>
<dbReference type="PANTHER" id="PTHR21152">
    <property type="entry name" value="AMINOTRANSFERASE CLASS V"/>
    <property type="match status" value="1"/>
</dbReference>
<accession>A0A4Y8W9I4</accession>
<dbReference type="InterPro" id="IPR015421">
    <property type="entry name" value="PyrdxlP-dep_Trfase_major"/>
</dbReference>
<protein>
    <submittedName>
        <fullName evidence="7">Alanine--glyoxylate aminotransferase family protein</fullName>
    </submittedName>
</protein>
<comment type="cofactor">
    <cofactor evidence="1 5">
        <name>pyridoxal 5'-phosphate</name>
        <dbReference type="ChEBI" id="CHEBI:597326"/>
    </cofactor>
</comment>
<dbReference type="InterPro" id="IPR024169">
    <property type="entry name" value="SP_NH2Trfase/AEP_transaminase"/>
</dbReference>
<evidence type="ECO:0000256" key="3">
    <source>
        <dbReference type="ARBA" id="ARBA00022898"/>
    </source>
</evidence>
<dbReference type="Gene3D" id="3.90.1150.10">
    <property type="entry name" value="Aspartate Aminotransferase, domain 1"/>
    <property type="match status" value="1"/>
</dbReference>
<dbReference type="GO" id="GO:0008453">
    <property type="term" value="F:alanine-glyoxylate transaminase activity"/>
    <property type="evidence" value="ECO:0007669"/>
    <property type="project" value="TreeGrafter"/>
</dbReference>
<sequence length="375" mass="40674">MSNANVTNSRITGPTPLPRSSMAYINQQMVSHRSASFKATYGNVQTGLQALLNTTCTPLLFTSSGTAAMESTVDNLLGPSDRALTLSCGYYGDLFHRMVAMKLGHNAHLLRAEEGHSIDLSHLKKALISQPYKAIFLTHNESSTGVTNPLKEMVALIRQHSDALIIVDSISGLGGLSIPFDAWDLDVLIGVTQKGLMSPPGMSIVVVNDRALDESRQQRNFGSVAFNYPKAHALALERQTLTTPSLHAFWGLEHALATMADIGFEHVFQHHRDIAHLSRTLAKQNGFTLFSQPHCHSDTITALEMDAGILASDIAARLSSKHGIAVGVGNGKFTDSVLRIAHMGYVSDQDIHDVYSSLSDMMKSDALPFSSPLLR</sequence>
<name>A0A4Y8W9I4_9VIBR</name>
<evidence type="ECO:0000256" key="4">
    <source>
        <dbReference type="PIRSR" id="PIRSR000524-1"/>
    </source>
</evidence>
<keyword evidence="7" id="KW-0032">Aminotransferase</keyword>
<keyword evidence="3 5" id="KW-0663">Pyridoxal phosphate</keyword>
<dbReference type="GO" id="GO:0004760">
    <property type="term" value="F:L-serine-pyruvate transaminase activity"/>
    <property type="evidence" value="ECO:0007669"/>
    <property type="project" value="TreeGrafter"/>
</dbReference>
<dbReference type="SUPFAM" id="SSF53383">
    <property type="entry name" value="PLP-dependent transferases"/>
    <property type="match status" value="1"/>
</dbReference>
<feature type="modified residue" description="N6-(pyridoxal phosphate)lysine" evidence="5">
    <location>
        <position position="194"/>
    </location>
</feature>
<dbReference type="InterPro" id="IPR000192">
    <property type="entry name" value="Aminotrans_V_dom"/>
</dbReference>
<feature type="domain" description="Aminotransferase class V" evidence="6">
    <location>
        <begin position="28"/>
        <end position="330"/>
    </location>
</feature>
<dbReference type="Proteomes" id="UP000297753">
    <property type="component" value="Unassembled WGS sequence"/>
</dbReference>
<dbReference type="InterPro" id="IPR015424">
    <property type="entry name" value="PyrdxlP-dep_Trfase"/>
</dbReference>
<dbReference type="OrthoDB" id="9764293at2"/>
<dbReference type="PIRSF" id="PIRSF000524">
    <property type="entry name" value="SPT"/>
    <property type="match status" value="1"/>
</dbReference>
<gene>
    <name evidence="7" type="ORF">ELS82_21355</name>
</gene>
<dbReference type="GO" id="GO:0019265">
    <property type="term" value="P:glycine biosynthetic process, by transamination of glyoxylate"/>
    <property type="evidence" value="ECO:0007669"/>
    <property type="project" value="TreeGrafter"/>
</dbReference>
<evidence type="ECO:0000256" key="5">
    <source>
        <dbReference type="PIRSR" id="PIRSR000524-50"/>
    </source>
</evidence>
<evidence type="ECO:0000256" key="1">
    <source>
        <dbReference type="ARBA" id="ARBA00001933"/>
    </source>
</evidence>
<evidence type="ECO:0000313" key="7">
    <source>
        <dbReference type="EMBL" id="TFH89600.1"/>
    </source>
</evidence>
<evidence type="ECO:0000313" key="8">
    <source>
        <dbReference type="Proteomes" id="UP000297753"/>
    </source>
</evidence>
<comment type="similarity">
    <text evidence="2">Belongs to the class-V pyridoxal-phosphate-dependent aminotransferase family.</text>
</comment>
<dbReference type="Gene3D" id="3.40.640.10">
    <property type="entry name" value="Type I PLP-dependent aspartate aminotransferase-like (Major domain)"/>
    <property type="match status" value="1"/>
</dbReference>
<dbReference type="RefSeq" id="WP_134837255.1">
    <property type="nucleotide sequence ID" value="NZ_SATR01000055.1"/>
</dbReference>
<reference evidence="7 8" key="1">
    <citation type="submission" date="2019-01" db="EMBL/GenBank/DDBJ databases">
        <title>Vibrio BEI176 sp. nov, a marine bacterium isolated from China: eastern marignal seas.</title>
        <authorList>
            <person name="Li B."/>
        </authorList>
    </citation>
    <scope>NUCLEOTIDE SEQUENCE [LARGE SCALE GENOMIC DNA]</scope>
    <source>
        <strain evidence="7 8">BEI176</strain>
    </source>
</reference>
<evidence type="ECO:0000256" key="2">
    <source>
        <dbReference type="ARBA" id="ARBA00009236"/>
    </source>
</evidence>
<proteinExistence type="inferred from homology"/>
<dbReference type="PANTHER" id="PTHR21152:SF40">
    <property type="entry name" value="ALANINE--GLYOXYLATE AMINOTRANSFERASE"/>
    <property type="match status" value="1"/>
</dbReference>